<dbReference type="RefSeq" id="WP_377719466.1">
    <property type="nucleotide sequence ID" value="NZ_JBHSAM010000026.1"/>
</dbReference>
<accession>A0ABV8K451</accession>
<sequence>MRTIITFHVQLQQAFNRMEKEPRLPAVRPAVRSYPQGRLARAARLHVRRRQHARRREQWPFELPGSRRFTLPD</sequence>
<proteinExistence type="predicted"/>
<name>A0ABV8K451_9BACL</name>
<protein>
    <submittedName>
        <fullName evidence="1">Uncharacterized protein</fullName>
    </submittedName>
</protein>
<dbReference type="Proteomes" id="UP001595715">
    <property type="component" value="Unassembled WGS sequence"/>
</dbReference>
<evidence type="ECO:0000313" key="1">
    <source>
        <dbReference type="EMBL" id="MFC4100810.1"/>
    </source>
</evidence>
<organism evidence="1 2">
    <name type="scientific">Paenibacillus xanthanilyticus</name>
    <dbReference type="NCBI Taxonomy" id="1783531"/>
    <lineage>
        <taxon>Bacteria</taxon>
        <taxon>Bacillati</taxon>
        <taxon>Bacillota</taxon>
        <taxon>Bacilli</taxon>
        <taxon>Bacillales</taxon>
        <taxon>Paenibacillaceae</taxon>
        <taxon>Paenibacillus</taxon>
    </lineage>
</organism>
<comment type="caution">
    <text evidence="1">The sequence shown here is derived from an EMBL/GenBank/DDBJ whole genome shotgun (WGS) entry which is preliminary data.</text>
</comment>
<evidence type="ECO:0000313" key="2">
    <source>
        <dbReference type="Proteomes" id="UP001595715"/>
    </source>
</evidence>
<dbReference type="EMBL" id="JBHSAM010000026">
    <property type="protein sequence ID" value="MFC4100810.1"/>
    <property type="molecule type" value="Genomic_DNA"/>
</dbReference>
<keyword evidence="2" id="KW-1185">Reference proteome</keyword>
<gene>
    <name evidence="1" type="ORF">ACFOZ8_14290</name>
</gene>
<reference evidence="2" key="1">
    <citation type="journal article" date="2019" name="Int. J. Syst. Evol. Microbiol.">
        <title>The Global Catalogue of Microorganisms (GCM) 10K type strain sequencing project: providing services to taxonomists for standard genome sequencing and annotation.</title>
        <authorList>
            <consortium name="The Broad Institute Genomics Platform"/>
            <consortium name="The Broad Institute Genome Sequencing Center for Infectious Disease"/>
            <person name="Wu L."/>
            <person name="Ma J."/>
        </authorList>
    </citation>
    <scope>NUCLEOTIDE SEQUENCE [LARGE SCALE GENOMIC DNA]</scope>
    <source>
        <strain evidence="2">IBRC-M 10987</strain>
    </source>
</reference>